<dbReference type="SUPFAM" id="SSF53335">
    <property type="entry name" value="S-adenosyl-L-methionine-dependent methyltransferases"/>
    <property type="match status" value="1"/>
</dbReference>
<dbReference type="Gene3D" id="3.40.50.150">
    <property type="entry name" value="Vaccinia Virus protein VP39"/>
    <property type="match status" value="1"/>
</dbReference>
<dbReference type="InterPro" id="IPR029063">
    <property type="entry name" value="SAM-dependent_MTases_sf"/>
</dbReference>
<dbReference type="Pfam" id="PF04072">
    <property type="entry name" value="LCM"/>
    <property type="match status" value="1"/>
</dbReference>
<dbReference type="InterPro" id="IPR011610">
    <property type="entry name" value="SAM_mthyl_Trfase_ML2640-like"/>
</dbReference>
<evidence type="ECO:0000256" key="7">
    <source>
        <dbReference type="SAM" id="MobiDB-lite"/>
    </source>
</evidence>
<evidence type="ECO:0000256" key="1">
    <source>
        <dbReference type="ARBA" id="ARBA00003907"/>
    </source>
</evidence>
<name>A0A498PXB6_9MYCO</name>
<dbReference type="GO" id="GO:0032259">
    <property type="term" value="P:methylation"/>
    <property type="evidence" value="ECO:0007669"/>
    <property type="project" value="UniProtKB-KW"/>
</dbReference>
<dbReference type="AlphaFoldDB" id="A0A498PXB6"/>
<comment type="function">
    <text evidence="1 6">Exhibits S-adenosyl-L-methionine-dependent methyltransferase activity.</text>
</comment>
<organism evidence="8 9">
    <name type="scientific">Mycobacterium innocens</name>
    <dbReference type="NCBI Taxonomy" id="2341083"/>
    <lineage>
        <taxon>Bacteria</taxon>
        <taxon>Bacillati</taxon>
        <taxon>Actinomycetota</taxon>
        <taxon>Actinomycetes</taxon>
        <taxon>Mycobacteriales</taxon>
        <taxon>Mycobacteriaceae</taxon>
        <taxon>Mycobacterium</taxon>
    </lineage>
</organism>
<evidence type="ECO:0000256" key="3">
    <source>
        <dbReference type="ARBA" id="ARBA00022603"/>
    </source>
</evidence>
<protein>
    <recommendedName>
        <fullName evidence="6">S-adenosyl-L-methionine-dependent methyltransferase</fullName>
        <ecNumber evidence="6">2.1.1.-</ecNumber>
    </recommendedName>
</protein>
<sequence>MGRTENDTWDPASSVGATATMVAAGRARATRAALIDDPFAEPLVRAVGIDFFLRWASGELRSEDVDLPDAPWGMQRMTDQQAARTRYIDAFFAAAQHDGTPAGNRQVVILASGLDTRGYRLPWATGTVVFEIDVPQVVEFKTTALATLGAVPRADVRGVPVDLRDDWPSALRQAGFGADRPTAWAAEGLFGYLPPDAQDRLLDHITALSADGSQLIAEVFFSAAASRELFSVIYQRWYQHGLDVALKALGFPGKRNDVATHLEEAGWQVVRTPLDRLLVDNGFAPASVDGTAAPAAPGPPFAEDYYCTAVLRRQATTYKRIREGFADAERQTRQATRRVSGTRFHPERRRSAGRTGAGRSGRRGDQDRGARR</sequence>
<dbReference type="GO" id="GO:0008168">
    <property type="term" value="F:methyltransferase activity"/>
    <property type="evidence" value="ECO:0007669"/>
    <property type="project" value="UniProtKB-UniRule"/>
</dbReference>
<dbReference type="NCBIfam" id="TIGR00027">
    <property type="entry name" value="mthyl_TIGR00027"/>
    <property type="match status" value="1"/>
</dbReference>
<comment type="similarity">
    <text evidence="2 6">Belongs to the UPF0677 family.</text>
</comment>
<evidence type="ECO:0000313" key="9">
    <source>
        <dbReference type="Proteomes" id="UP000267289"/>
    </source>
</evidence>
<dbReference type="PANTHER" id="PTHR43619">
    <property type="entry name" value="S-ADENOSYL-L-METHIONINE-DEPENDENT METHYLTRANSFERASE YKTD-RELATED"/>
    <property type="match status" value="1"/>
</dbReference>
<keyword evidence="4 8" id="KW-0808">Transferase</keyword>
<dbReference type="InterPro" id="IPR007213">
    <property type="entry name" value="Ppm1/Ppm2/Tcmp"/>
</dbReference>
<dbReference type="EC" id="2.1.1.-" evidence="6"/>
<dbReference type="Proteomes" id="UP000267289">
    <property type="component" value="Unassembled WGS sequence"/>
</dbReference>
<gene>
    <name evidence="8" type="ORF">LAUMK13_01093</name>
</gene>
<reference evidence="8 9" key="1">
    <citation type="submission" date="2018-09" db="EMBL/GenBank/DDBJ databases">
        <authorList>
            <person name="Tagini F."/>
        </authorList>
    </citation>
    <scope>NUCLEOTIDE SEQUENCE [LARGE SCALE GENOMIC DNA]</scope>
    <source>
        <strain evidence="8 9">MK13</strain>
    </source>
</reference>
<dbReference type="EMBL" id="UPHQ01000045">
    <property type="protein sequence ID" value="VBA36370.1"/>
    <property type="molecule type" value="Genomic_DNA"/>
</dbReference>
<proteinExistence type="inferred from homology"/>
<accession>A0A498PXB6</accession>
<keyword evidence="3 6" id="KW-0489">Methyltransferase</keyword>
<evidence type="ECO:0000256" key="2">
    <source>
        <dbReference type="ARBA" id="ARBA00008138"/>
    </source>
</evidence>
<keyword evidence="5 6" id="KW-0949">S-adenosyl-L-methionine</keyword>
<feature type="region of interest" description="Disordered" evidence="7">
    <location>
        <begin position="326"/>
        <end position="372"/>
    </location>
</feature>
<evidence type="ECO:0000256" key="5">
    <source>
        <dbReference type="ARBA" id="ARBA00022691"/>
    </source>
</evidence>
<evidence type="ECO:0000256" key="6">
    <source>
        <dbReference type="RuleBase" id="RU362030"/>
    </source>
</evidence>
<keyword evidence="9" id="KW-1185">Reference proteome</keyword>
<evidence type="ECO:0000313" key="8">
    <source>
        <dbReference type="EMBL" id="VBA36370.1"/>
    </source>
</evidence>
<evidence type="ECO:0000256" key="4">
    <source>
        <dbReference type="ARBA" id="ARBA00022679"/>
    </source>
</evidence>
<feature type="compositionally biased region" description="Basic and acidic residues" evidence="7">
    <location>
        <begin position="362"/>
        <end position="372"/>
    </location>
</feature>
<dbReference type="PANTHER" id="PTHR43619:SF2">
    <property type="entry name" value="S-ADENOSYL-L-METHIONINE-DEPENDENT METHYLTRANSFERASES SUPERFAMILY PROTEIN"/>
    <property type="match status" value="1"/>
</dbReference>